<dbReference type="EMBL" id="FNNO01000028">
    <property type="protein sequence ID" value="SDX69649.1"/>
    <property type="molecule type" value="Genomic_DNA"/>
</dbReference>
<dbReference type="SMART" id="SM00400">
    <property type="entry name" value="ZnF_CHCC"/>
    <property type="match status" value="1"/>
</dbReference>
<dbReference type="GO" id="GO:0003677">
    <property type="term" value="F:DNA binding"/>
    <property type="evidence" value="ECO:0007669"/>
    <property type="project" value="InterPro"/>
</dbReference>
<dbReference type="Gene3D" id="3.90.580.10">
    <property type="entry name" value="Zinc finger, CHC2-type domain"/>
    <property type="match status" value="1"/>
</dbReference>
<keyword evidence="2" id="KW-0863">Zinc-finger</keyword>
<dbReference type="InterPro" id="IPR050219">
    <property type="entry name" value="DnaG_primase"/>
</dbReference>
<evidence type="ECO:0000313" key="5">
    <source>
        <dbReference type="EMBL" id="SDX69649.1"/>
    </source>
</evidence>
<dbReference type="Proteomes" id="UP000198711">
    <property type="component" value="Unassembled WGS sequence"/>
</dbReference>
<gene>
    <name evidence="5" type="ORF">SAMN05444410_1287</name>
</gene>
<sequence>MDIAAIKEQLPIREVLQHYNLYPDKQNRLRCPFHDDSTPSLQVYYKTQTAYCFSSNCATHGKSMDVIDFIMHLEKCSKHEAIEKAKTLIGGDNQLQRLTRQAVLTKMFSYFKNAVYNSKPAQEYLQARCIDYKQTEVGYNAGQFHHGTRKDEALIKSCVEHGLLSDVGNKSRTGDTAYNVFGKWCIVFALKDSSNHVSGLYFRSTLNNQDQRHFYLKERAGLYPKYPATDTKKLIFTESIIDAATLLQIPAITAQYSVLALYGTNGFTQEHQAAIQSLTQLEEIVFWLNADQPGAEATSKHASALQSLYTKARISCVKMPQGEDINSVAQAHDNTDVFIDLLEQRTTDFSFSIEKENNNAGEQKEKAKLFIERGAPKHPVQSALSTPTGELDSTNPYKLRYESDTAYYYVQGGLPKTTDNMKIMLVIEDKASGQKARNRIDLYEDKQVEKLCKEVGEKLSLPAATLQADLYRLTDLLEQLIEKQLQQTRPSEQALPVLTAKEREALQQFASKPKLIKRLNELLGKAGIVGEERNRIFLLIIAISHKTADTLHALIQGSSGSGKTRLLKQVSDCMPPESVTRLTRLSDKVLYNFPENYFVNRLLCLEDMDGLSEEAEFALRELQSNGELNSATSIKLENGQITSGQKTVRGPVASLSCTTHGELYEDNMGRLFLIAVDESQEQTGRIIDYQNSVAAGEINKEEEEKAKQLIRDFIRLLRPERVVNPFAGKIQLPPEAHKIRRLNDLFQGFVKMVTILNQYQRTRDAKGRLVTEVADVETAIAVMFESIVLKVDELDGSLRQFYEALKNYLQKRHKDKYQTAEFSLREIRQALKVSKTQVFRYTNDLMRLEYLQQCGGYGNKGFSYRISYWDHYQAMREKIRAHLDEQLQALKSGTLRNTSGTLQPA</sequence>
<organism evidence="5 6">
    <name type="scientific">Hydrobacter penzbergensis</name>
    <dbReference type="NCBI Taxonomy" id="1235997"/>
    <lineage>
        <taxon>Bacteria</taxon>
        <taxon>Pseudomonadati</taxon>
        <taxon>Bacteroidota</taxon>
        <taxon>Chitinophagia</taxon>
        <taxon>Chitinophagales</taxon>
        <taxon>Chitinophagaceae</taxon>
        <taxon>Hydrobacter</taxon>
    </lineage>
</organism>
<comment type="caution">
    <text evidence="5">The sequence shown here is derived from an EMBL/GenBank/DDBJ whole genome shotgun (WGS) entry which is preliminary data.</text>
</comment>
<dbReference type="PANTHER" id="PTHR30313:SF2">
    <property type="entry name" value="DNA PRIMASE"/>
    <property type="match status" value="1"/>
</dbReference>
<reference evidence="5 6" key="1">
    <citation type="submission" date="2016-10" db="EMBL/GenBank/DDBJ databases">
        <authorList>
            <person name="Varghese N."/>
            <person name="Submissions S."/>
        </authorList>
    </citation>
    <scope>NUCLEOTIDE SEQUENCE [LARGE SCALE GENOMIC DNA]</scope>
    <source>
        <strain evidence="5 6">DSM 25353</strain>
    </source>
</reference>
<dbReference type="PANTHER" id="PTHR30313">
    <property type="entry name" value="DNA PRIMASE"/>
    <property type="match status" value="1"/>
</dbReference>
<feature type="domain" description="Zinc finger CHC2-type" evidence="4">
    <location>
        <begin position="31"/>
        <end position="86"/>
    </location>
</feature>
<protein>
    <submittedName>
        <fullName evidence="5">DNA primase</fullName>
    </submittedName>
</protein>
<dbReference type="GO" id="GO:0008270">
    <property type="term" value="F:zinc ion binding"/>
    <property type="evidence" value="ECO:0007669"/>
    <property type="project" value="UniProtKB-KW"/>
</dbReference>
<name>A0A8X8LFK5_9BACT</name>
<dbReference type="InterPro" id="IPR036977">
    <property type="entry name" value="DNA_primase_Znf_CHC2"/>
</dbReference>
<dbReference type="GO" id="GO:0003899">
    <property type="term" value="F:DNA-directed RNA polymerase activity"/>
    <property type="evidence" value="ECO:0007669"/>
    <property type="project" value="InterPro"/>
</dbReference>
<evidence type="ECO:0000313" key="6">
    <source>
        <dbReference type="Proteomes" id="UP000198711"/>
    </source>
</evidence>
<dbReference type="SUPFAM" id="SSF57783">
    <property type="entry name" value="Zinc beta-ribbon"/>
    <property type="match status" value="1"/>
</dbReference>
<dbReference type="Gene3D" id="3.40.1360.10">
    <property type="match status" value="1"/>
</dbReference>
<keyword evidence="3" id="KW-0862">Zinc</keyword>
<dbReference type="Pfam" id="PF01807">
    <property type="entry name" value="Zn_ribbon_DnaG"/>
    <property type="match status" value="1"/>
</dbReference>
<dbReference type="GO" id="GO:0006269">
    <property type="term" value="P:DNA replication, synthesis of primer"/>
    <property type="evidence" value="ECO:0007669"/>
    <property type="project" value="TreeGrafter"/>
</dbReference>
<evidence type="ECO:0000256" key="3">
    <source>
        <dbReference type="ARBA" id="ARBA00022833"/>
    </source>
</evidence>
<dbReference type="SUPFAM" id="SSF56731">
    <property type="entry name" value="DNA primase core"/>
    <property type="match status" value="1"/>
</dbReference>
<keyword evidence="6" id="KW-1185">Reference proteome</keyword>
<accession>A0A8X8LFK5</accession>
<evidence type="ECO:0000256" key="2">
    <source>
        <dbReference type="ARBA" id="ARBA00022771"/>
    </source>
</evidence>
<keyword evidence="1" id="KW-0479">Metal-binding</keyword>
<dbReference type="RefSeq" id="WP_092727068.1">
    <property type="nucleotide sequence ID" value="NZ_FNNO01000028.1"/>
</dbReference>
<dbReference type="AlphaFoldDB" id="A0A8X8LFK5"/>
<proteinExistence type="predicted"/>
<dbReference type="Pfam" id="PF13155">
    <property type="entry name" value="Toprim_2"/>
    <property type="match status" value="1"/>
</dbReference>
<evidence type="ECO:0000259" key="4">
    <source>
        <dbReference type="SMART" id="SM00400"/>
    </source>
</evidence>
<dbReference type="GO" id="GO:0005737">
    <property type="term" value="C:cytoplasm"/>
    <property type="evidence" value="ECO:0007669"/>
    <property type="project" value="TreeGrafter"/>
</dbReference>
<evidence type="ECO:0000256" key="1">
    <source>
        <dbReference type="ARBA" id="ARBA00022723"/>
    </source>
</evidence>
<dbReference type="InterPro" id="IPR002694">
    <property type="entry name" value="Znf_CHC2"/>
</dbReference>